<proteinExistence type="predicted"/>
<gene>
    <name evidence="2" type="ORF">ACFQ5M_04015</name>
</gene>
<evidence type="ECO:0000313" key="3">
    <source>
        <dbReference type="Proteomes" id="UP001597267"/>
    </source>
</evidence>
<feature type="transmembrane region" description="Helical" evidence="1">
    <location>
        <begin position="6"/>
        <end position="26"/>
    </location>
</feature>
<keyword evidence="1" id="KW-1133">Transmembrane helix</keyword>
<accession>A0ABW4J5J9</accession>
<protein>
    <submittedName>
        <fullName evidence="2">DUF1146 family protein</fullName>
    </submittedName>
</protein>
<dbReference type="InterPro" id="IPR009526">
    <property type="entry name" value="DUF1146"/>
</dbReference>
<organism evidence="2 3">
    <name type="scientific">Agrilactobacillus yilanensis</name>
    <dbReference type="NCBI Taxonomy" id="2485997"/>
    <lineage>
        <taxon>Bacteria</taxon>
        <taxon>Bacillati</taxon>
        <taxon>Bacillota</taxon>
        <taxon>Bacilli</taxon>
        <taxon>Lactobacillales</taxon>
        <taxon>Lactobacillaceae</taxon>
        <taxon>Agrilactobacillus</taxon>
    </lineage>
</organism>
<comment type="caution">
    <text evidence="2">The sequence shown here is derived from an EMBL/GenBank/DDBJ whole genome shotgun (WGS) entry which is preliminary data.</text>
</comment>
<reference evidence="3" key="1">
    <citation type="journal article" date="2019" name="Int. J. Syst. Evol. Microbiol.">
        <title>The Global Catalogue of Microorganisms (GCM) 10K type strain sequencing project: providing services to taxonomists for standard genome sequencing and annotation.</title>
        <authorList>
            <consortium name="The Broad Institute Genomics Platform"/>
            <consortium name="The Broad Institute Genome Sequencing Center for Infectious Disease"/>
            <person name="Wu L."/>
            <person name="Ma J."/>
        </authorList>
    </citation>
    <scope>NUCLEOTIDE SEQUENCE [LARGE SCALE GENOMIC DNA]</scope>
    <source>
        <strain evidence="3">CCM 8896</strain>
    </source>
</reference>
<sequence>MKIVGLQAVYTAFSHIFFIVLTFWAIRSLRFDALIKRDHVPQAQLILVFLAIAIGYNVSSFFLSLVEQAHNFIYLLH</sequence>
<keyword evidence="1" id="KW-0472">Membrane</keyword>
<name>A0ABW4J5J9_9LACO</name>
<dbReference type="NCBIfam" id="TIGR02327">
    <property type="entry name" value="int_mem_ywzB"/>
    <property type="match status" value="1"/>
</dbReference>
<evidence type="ECO:0000313" key="2">
    <source>
        <dbReference type="EMBL" id="MFD1671254.1"/>
    </source>
</evidence>
<evidence type="ECO:0000256" key="1">
    <source>
        <dbReference type="SAM" id="Phobius"/>
    </source>
</evidence>
<dbReference type="Proteomes" id="UP001597267">
    <property type="component" value="Unassembled WGS sequence"/>
</dbReference>
<keyword evidence="3" id="KW-1185">Reference proteome</keyword>
<dbReference type="RefSeq" id="WP_125713554.1">
    <property type="nucleotide sequence ID" value="NZ_JBHTOP010000006.1"/>
</dbReference>
<dbReference type="EMBL" id="JBHTOP010000006">
    <property type="protein sequence ID" value="MFD1671254.1"/>
    <property type="molecule type" value="Genomic_DNA"/>
</dbReference>
<feature type="transmembrane region" description="Helical" evidence="1">
    <location>
        <begin position="46"/>
        <end position="66"/>
    </location>
</feature>
<dbReference type="Pfam" id="PF06612">
    <property type="entry name" value="DUF1146"/>
    <property type="match status" value="1"/>
</dbReference>
<keyword evidence="1" id="KW-0812">Transmembrane</keyword>